<keyword evidence="3 9" id="KW-0479">Metal-binding</keyword>
<evidence type="ECO:0000256" key="8">
    <source>
        <dbReference type="ARBA" id="ARBA00049295"/>
    </source>
</evidence>
<gene>
    <name evidence="9" type="primary">ribA</name>
    <name evidence="11" type="ORF">HELGO_WM400</name>
</gene>
<protein>
    <recommendedName>
        <fullName evidence="9">GTP cyclohydrolase-2</fullName>
        <ecNumber evidence="9">3.5.4.25</ecNumber>
    </recommendedName>
    <alternativeName>
        <fullName evidence="9">GTP cyclohydrolase II</fullName>
    </alternativeName>
</protein>
<dbReference type="Pfam" id="PF00925">
    <property type="entry name" value="GTP_cyclohydro2"/>
    <property type="match status" value="1"/>
</dbReference>
<reference evidence="11" key="1">
    <citation type="submission" date="2020-01" db="EMBL/GenBank/DDBJ databases">
        <authorList>
            <person name="Meier V. D."/>
            <person name="Meier V D."/>
        </authorList>
    </citation>
    <scope>NUCLEOTIDE SEQUENCE</scope>
    <source>
        <strain evidence="11">HLG_WM_MAG_01</strain>
    </source>
</reference>
<feature type="binding site" evidence="9">
    <location>
        <begin position="89"/>
        <end position="91"/>
    </location>
    <ligand>
        <name>GTP</name>
        <dbReference type="ChEBI" id="CHEBI:37565"/>
    </ligand>
</feature>
<feature type="binding site" evidence="9">
    <location>
        <begin position="47"/>
        <end position="51"/>
    </location>
    <ligand>
        <name>GTP</name>
        <dbReference type="ChEBI" id="CHEBI:37565"/>
    </ligand>
</feature>
<dbReference type="FunFam" id="3.40.50.10990:FF:000002">
    <property type="entry name" value="GTP cyclohydrolase-2"/>
    <property type="match status" value="1"/>
</dbReference>
<feature type="binding site" evidence="9">
    <location>
        <position position="151"/>
    </location>
    <ligand>
        <name>GTP</name>
        <dbReference type="ChEBI" id="CHEBI:37565"/>
    </ligand>
</feature>
<proteinExistence type="inferred from homology"/>
<dbReference type="GO" id="GO:0005829">
    <property type="term" value="C:cytosol"/>
    <property type="evidence" value="ECO:0007669"/>
    <property type="project" value="TreeGrafter"/>
</dbReference>
<dbReference type="GO" id="GO:0008270">
    <property type="term" value="F:zinc ion binding"/>
    <property type="evidence" value="ECO:0007669"/>
    <property type="project" value="UniProtKB-UniRule"/>
</dbReference>
<name>A0A6S6T544_9BACT</name>
<feature type="active site" description="Proton acceptor" evidence="9">
    <location>
        <position position="123"/>
    </location>
</feature>
<evidence type="ECO:0000256" key="4">
    <source>
        <dbReference type="ARBA" id="ARBA00022741"/>
    </source>
</evidence>
<dbReference type="GO" id="GO:0009231">
    <property type="term" value="P:riboflavin biosynthetic process"/>
    <property type="evidence" value="ECO:0007669"/>
    <property type="project" value="UniProtKB-UniRule"/>
</dbReference>
<evidence type="ECO:0000259" key="10">
    <source>
        <dbReference type="Pfam" id="PF00925"/>
    </source>
</evidence>
<dbReference type="HAMAP" id="MF_00179">
    <property type="entry name" value="RibA"/>
    <property type="match status" value="1"/>
</dbReference>
<comment type="function">
    <text evidence="9">Catalyzes the conversion of GTP to 2,5-diamino-6-ribosylamino-4(3H)-pyrimidinone 5'-phosphate (DARP), formate and pyrophosphate.</text>
</comment>
<dbReference type="UniPathway" id="UPA00275">
    <property type="reaction ID" value="UER00400"/>
</dbReference>
<evidence type="ECO:0000256" key="7">
    <source>
        <dbReference type="ARBA" id="ARBA00023134"/>
    </source>
</evidence>
<dbReference type="InterPro" id="IPR032677">
    <property type="entry name" value="GTP_cyclohydro_II"/>
</dbReference>
<keyword evidence="2 9" id="KW-0686">Riboflavin biosynthesis</keyword>
<evidence type="ECO:0000313" key="11">
    <source>
        <dbReference type="EMBL" id="CAA6818301.1"/>
    </source>
</evidence>
<feature type="active site" description="Nucleophile" evidence="9">
    <location>
        <position position="125"/>
    </location>
</feature>
<dbReference type="CDD" id="cd00641">
    <property type="entry name" value="GTP_cyclohydro2"/>
    <property type="match status" value="1"/>
</dbReference>
<comment type="catalytic activity">
    <reaction evidence="8 9">
        <text>GTP + 4 H2O = 2,5-diamino-6-hydroxy-4-(5-phosphoribosylamino)-pyrimidine + formate + 2 phosphate + 3 H(+)</text>
        <dbReference type="Rhea" id="RHEA:23704"/>
        <dbReference type="ChEBI" id="CHEBI:15377"/>
        <dbReference type="ChEBI" id="CHEBI:15378"/>
        <dbReference type="ChEBI" id="CHEBI:15740"/>
        <dbReference type="ChEBI" id="CHEBI:37565"/>
        <dbReference type="ChEBI" id="CHEBI:43474"/>
        <dbReference type="ChEBI" id="CHEBI:58614"/>
        <dbReference type="EC" id="3.5.4.25"/>
    </reaction>
</comment>
<dbReference type="GO" id="GO:0005525">
    <property type="term" value="F:GTP binding"/>
    <property type="evidence" value="ECO:0007669"/>
    <property type="project" value="UniProtKB-KW"/>
</dbReference>
<accession>A0A6S6T544</accession>
<dbReference type="PANTHER" id="PTHR21327">
    <property type="entry name" value="GTP CYCLOHYDROLASE II-RELATED"/>
    <property type="match status" value="1"/>
</dbReference>
<dbReference type="NCBIfam" id="NF001591">
    <property type="entry name" value="PRK00393.1"/>
    <property type="match status" value="1"/>
</dbReference>
<sequence length="189" mass="21322">MTSIEISQVATLPTKYGSFNIQVFKDEKEKEHMAIFTDDLCDTPVIRIHSECLTGDVMGSVKCDCGEQLDYALALIAKEGGMVIYHRQEGRNIGLLNKVNAYALQDKGFDTIEANHQLGFKADERTYEIVEFILKYFGIDKLKLLTNNPKKIESLGKIEIVERVPIQIASNPHNEAYLAVKKNQMGHML</sequence>
<evidence type="ECO:0000256" key="1">
    <source>
        <dbReference type="ARBA" id="ARBA00004853"/>
    </source>
</evidence>
<evidence type="ECO:0000256" key="6">
    <source>
        <dbReference type="ARBA" id="ARBA00022833"/>
    </source>
</evidence>
<evidence type="ECO:0000256" key="5">
    <source>
        <dbReference type="ARBA" id="ARBA00022801"/>
    </source>
</evidence>
<comment type="similarity">
    <text evidence="9">Belongs to the GTP cyclohydrolase II family.</text>
</comment>
<dbReference type="InterPro" id="IPR000926">
    <property type="entry name" value="RibA"/>
</dbReference>
<comment type="pathway">
    <text evidence="1 9">Cofactor biosynthesis; riboflavin biosynthesis; 5-amino-6-(D-ribitylamino)uracil from GTP: step 1/4.</text>
</comment>
<dbReference type="EC" id="3.5.4.25" evidence="9"/>
<dbReference type="EMBL" id="CACVAS010000107">
    <property type="protein sequence ID" value="CAA6818301.1"/>
    <property type="molecule type" value="Genomic_DNA"/>
</dbReference>
<feature type="binding site" evidence="9">
    <location>
        <position position="146"/>
    </location>
    <ligand>
        <name>GTP</name>
        <dbReference type="ChEBI" id="CHEBI:37565"/>
    </ligand>
</feature>
<evidence type="ECO:0000256" key="3">
    <source>
        <dbReference type="ARBA" id="ARBA00022723"/>
    </source>
</evidence>
<feature type="binding site" evidence="9">
    <location>
        <position position="52"/>
    </location>
    <ligand>
        <name>Zn(2+)</name>
        <dbReference type="ChEBI" id="CHEBI:29105"/>
        <note>catalytic</note>
    </ligand>
</feature>
<feature type="binding site" evidence="9">
    <location>
        <position position="111"/>
    </location>
    <ligand>
        <name>GTP</name>
        <dbReference type="ChEBI" id="CHEBI:37565"/>
    </ligand>
</feature>
<feature type="domain" description="GTP cyclohydrolase II" evidence="10">
    <location>
        <begin position="9"/>
        <end position="165"/>
    </location>
</feature>
<evidence type="ECO:0000256" key="2">
    <source>
        <dbReference type="ARBA" id="ARBA00022619"/>
    </source>
</evidence>
<dbReference type="Gene3D" id="3.40.50.10990">
    <property type="entry name" value="GTP cyclohydrolase II"/>
    <property type="match status" value="1"/>
</dbReference>
<feature type="binding site" evidence="9">
    <location>
        <position position="63"/>
    </location>
    <ligand>
        <name>Zn(2+)</name>
        <dbReference type="ChEBI" id="CHEBI:29105"/>
        <note>catalytic</note>
    </ligand>
</feature>
<dbReference type="NCBIfam" id="TIGR00505">
    <property type="entry name" value="ribA"/>
    <property type="match status" value="1"/>
</dbReference>
<dbReference type="AlphaFoldDB" id="A0A6S6T544"/>
<feature type="binding site" evidence="9">
    <location>
        <position position="68"/>
    </location>
    <ligand>
        <name>GTP</name>
        <dbReference type="ChEBI" id="CHEBI:37565"/>
    </ligand>
</feature>
<comment type="cofactor">
    <cofactor evidence="9">
        <name>Zn(2+)</name>
        <dbReference type="ChEBI" id="CHEBI:29105"/>
    </cofactor>
    <text evidence="9">Binds 1 zinc ion per subunit.</text>
</comment>
<organism evidence="11">
    <name type="scientific">uncultured Sulfurovum sp</name>
    <dbReference type="NCBI Taxonomy" id="269237"/>
    <lineage>
        <taxon>Bacteria</taxon>
        <taxon>Pseudomonadati</taxon>
        <taxon>Campylobacterota</taxon>
        <taxon>Epsilonproteobacteria</taxon>
        <taxon>Campylobacterales</taxon>
        <taxon>Sulfurovaceae</taxon>
        <taxon>Sulfurovum</taxon>
        <taxon>environmental samples</taxon>
    </lineage>
</organism>
<keyword evidence="6 9" id="KW-0862">Zinc</keyword>
<evidence type="ECO:0000256" key="9">
    <source>
        <dbReference type="HAMAP-Rule" id="MF_00179"/>
    </source>
</evidence>
<keyword evidence="5 9" id="KW-0378">Hydrolase</keyword>
<dbReference type="GO" id="GO:0003935">
    <property type="term" value="F:GTP cyclohydrolase II activity"/>
    <property type="evidence" value="ECO:0007669"/>
    <property type="project" value="UniProtKB-UniRule"/>
</dbReference>
<keyword evidence="4 9" id="KW-0547">Nucleotide-binding</keyword>
<dbReference type="SUPFAM" id="SSF142695">
    <property type="entry name" value="RibA-like"/>
    <property type="match status" value="1"/>
</dbReference>
<dbReference type="InterPro" id="IPR036144">
    <property type="entry name" value="RibA-like_sf"/>
</dbReference>
<dbReference type="PANTHER" id="PTHR21327:SF18">
    <property type="entry name" value="3,4-DIHYDROXY-2-BUTANONE 4-PHOSPHATE SYNTHASE"/>
    <property type="match status" value="1"/>
</dbReference>
<keyword evidence="7 9" id="KW-0342">GTP-binding</keyword>
<feature type="binding site" evidence="9">
    <location>
        <position position="65"/>
    </location>
    <ligand>
        <name>Zn(2+)</name>
        <dbReference type="ChEBI" id="CHEBI:29105"/>
        <note>catalytic</note>
    </ligand>
</feature>